<dbReference type="GO" id="GO:0032979">
    <property type="term" value="P:protein insertion into mitochondrial inner membrane from matrix"/>
    <property type="evidence" value="ECO:0007669"/>
    <property type="project" value="TreeGrafter"/>
</dbReference>
<evidence type="ECO:0000256" key="6">
    <source>
        <dbReference type="ARBA" id="ARBA00022989"/>
    </source>
</evidence>
<dbReference type="PANTHER" id="PTHR12428">
    <property type="entry name" value="OXA1"/>
    <property type="match status" value="1"/>
</dbReference>
<evidence type="ECO:0000259" key="12">
    <source>
        <dbReference type="Pfam" id="PF02096"/>
    </source>
</evidence>
<organism evidence="13 14">
    <name type="scientific">Polytolypa hystricis (strain UAMH7299)</name>
    <dbReference type="NCBI Taxonomy" id="1447883"/>
    <lineage>
        <taxon>Eukaryota</taxon>
        <taxon>Fungi</taxon>
        <taxon>Dikarya</taxon>
        <taxon>Ascomycota</taxon>
        <taxon>Pezizomycotina</taxon>
        <taxon>Eurotiomycetes</taxon>
        <taxon>Eurotiomycetidae</taxon>
        <taxon>Onygenales</taxon>
        <taxon>Onygenales incertae sedis</taxon>
        <taxon>Polytolypa</taxon>
    </lineage>
</organism>
<dbReference type="Pfam" id="PF02096">
    <property type="entry name" value="60KD_IMP"/>
    <property type="match status" value="1"/>
</dbReference>
<name>A0A2B7Z1G6_POLH7</name>
<evidence type="ECO:0000256" key="2">
    <source>
        <dbReference type="ARBA" id="ARBA00009877"/>
    </source>
</evidence>
<dbReference type="GO" id="GO:0032977">
    <property type="term" value="F:membrane insertase activity"/>
    <property type="evidence" value="ECO:0007669"/>
    <property type="project" value="InterPro"/>
</dbReference>
<dbReference type="STRING" id="1447883.A0A2B7Z1G6"/>
<gene>
    <name evidence="13" type="ORF">AJ80_01128</name>
</gene>
<evidence type="ECO:0000256" key="8">
    <source>
        <dbReference type="ARBA" id="ARBA00023136"/>
    </source>
</evidence>
<keyword evidence="3 9" id="KW-0812">Transmembrane</keyword>
<evidence type="ECO:0000256" key="11">
    <source>
        <dbReference type="SAM" id="Phobius"/>
    </source>
</evidence>
<feature type="transmembrane region" description="Helical" evidence="11">
    <location>
        <begin position="161"/>
        <end position="183"/>
    </location>
</feature>
<comment type="subcellular location">
    <subcellularLocation>
        <location evidence="9">Membrane</location>
        <topology evidence="9">Multi-pass membrane protein</topology>
    </subcellularLocation>
    <subcellularLocation>
        <location evidence="1">Mitochondrion inner membrane</location>
        <topology evidence="1">Multi-pass membrane protein</topology>
    </subcellularLocation>
</comment>
<dbReference type="OrthoDB" id="2148490at2759"/>
<feature type="transmembrane region" description="Helical" evidence="11">
    <location>
        <begin position="312"/>
        <end position="334"/>
    </location>
</feature>
<dbReference type="EMBL" id="PDNA01000009">
    <property type="protein sequence ID" value="PGH27171.1"/>
    <property type="molecule type" value="Genomic_DNA"/>
</dbReference>
<keyword evidence="6 11" id="KW-1133">Transmembrane helix</keyword>
<reference evidence="13 14" key="1">
    <citation type="submission" date="2017-10" db="EMBL/GenBank/DDBJ databases">
        <title>Comparative genomics in systemic dimorphic fungi from Ajellomycetaceae.</title>
        <authorList>
            <person name="Munoz J.F."/>
            <person name="Mcewen J.G."/>
            <person name="Clay O.K."/>
            <person name="Cuomo C.A."/>
        </authorList>
    </citation>
    <scope>NUCLEOTIDE SEQUENCE [LARGE SCALE GENOMIC DNA]</scope>
    <source>
        <strain evidence="13 14">UAMH7299</strain>
    </source>
</reference>
<evidence type="ECO:0000256" key="10">
    <source>
        <dbReference type="SAM" id="MobiDB-lite"/>
    </source>
</evidence>
<comment type="similarity">
    <text evidence="2 9">Belongs to the OXA1/ALB3/YidC family.</text>
</comment>
<sequence>MLAGTGLRSWSASAAAARQRLPIQLRSSTRQLSTFTASRNVNIRFRPGVGNAPASSRYSLRNATPRHPSSLTFARFNSTAPAAAAAVTQTGAPVVPEDLAAANASQPVDSMFPSEFDSVVVDLSKIPEKIGYLKELGLDYGWGPTTMAQEFLEAIHIYSGLPWVASAVVAAVIVRVVLLKFVIGAADAGARLKEARPKLDAMRQRMFQANSQGDKMGVMQTKQEMSVLKSEYGIKTWKTFLPMLNIPISYGFFRIMGGMAALPVPSLENESFLWITDLTLADPFFLLPIATGLMIHYTVKRGGEAGTAQIKGAFGTLMLYVLPGISMVFTSFLPSFQQCYFFSTAVLSLIQAYFISHPAVRHSLKIYSPPPKPVTTGGPFPTGPLRVIDAIQNPNALINQANHATNAIQPGGQKVSIIDRTLTKIQTKRKDFFKDMQESVDKMQGKGGPELNKDGTPKAPPRLSEKERDDARAYEMRRREEIELERQMRNDRNRANARKPRRR</sequence>
<protein>
    <recommendedName>
        <fullName evidence="12">Membrane insertase YidC/Oxa/ALB C-terminal domain-containing protein</fullName>
    </recommendedName>
</protein>
<comment type="caution">
    <text evidence="13">The sequence shown here is derived from an EMBL/GenBank/DDBJ whole genome shotgun (WGS) entry which is preliminary data.</text>
</comment>
<feature type="region of interest" description="Disordered" evidence="10">
    <location>
        <begin position="439"/>
        <end position="503"/>
    </location>
</feature>
<evidence type="ECO:0000313" key="14">
    <source>
        <dbReference type="Proteomes" id="UP000224634"/>
    </source>
</evidence>
<evidence type="ECO:0000313" key="13">
    <source>
        <dbReference type="EMBL" id="PGH27171.1"/>
    </source>
</evidence>
<dbReference type="InterPro" id="IPR001708">
    <property type="entry name" value="YidC/ALB3/OXA1/COX18"/>
</dbReference>
<accession>A0A2B7Z1G6</accession>
<proteinExistence type="inferred from homology"/>
<dbReference type="PANTHER" id="PTHR12428:SF66">
    <property type="entry name" value="MITOCHONDRIAL INNER MEMBRANE PROTEIN OXA1L"/>
    <property type="match status" value="1"/>
</dbReference>
<keyword evidence="8 11" id="KW-0472">Membrane</keyword>
<evidence type="ECO:0000256" key="3">
    <source>
        <dbReference type="ARBA" id="ARBA00022692"/>
    </source>
</evidence>
<dbReference type="AlphaFoldDB" id="A0A2B7Z1G6"/>
<evidence type="ECO:0000256" key="1">
    <source>
        <dbReference type="ARBA" id="ARBA00004448"/>
    </source>
</evidence>
<feature type="transmembrane region" description="Helical" evidence="11">
    <location>
        <begin position="284"/>
        <end position="300"/>
    </location>
</feature>
<evidence type="ECO:0000256" key="5">
    <source>
        <dbReference type="ARBA" id="ARBA00022946"/>
    </source>
</evidence>
<feature type="transmembrane region" description="Helical" evidence="11">
    <location>
        <begin position="244"/>
        <end position="264"/>
    </location>
</feature>
<dbReference type="InterPro" id="IPR028055">
    <property type="entry name" value="YidC/Oxa/ALB_C"/>
</dbReference>
<evidence type="ECO:0000256" key="9">
    <source>
        <dbReference type="RuleBase" id="RU003945"/>
    </source>
</evidence>
<keyword evidence="14" id="KW-1185">Reference proteome</keyword>
<feature type="domain" description="Membrane insertase YidC/Oxa/ALB C-terminal" evidence="12">
    <location>
        <begin position="163"/>
        <end position="356"/>
    </location>
</feature>
<feature type="compositionally biased region" description="Basic and acidic residues" evidence="10">
    <location>
        <begin position="463"/>
        <end position="494"/>
    </location>
</feature>
<keyword evidence="4" id="KW-0999">Mitochondrion inner membrane</keyword>
<dbReference type="Proteomes" id="UP000224634">
    <property type="component" value="Unassembled WGS sequence"/>
</dbReference>
<keyword evidence="5" id="KW-0809">Transit peptide</keyword>
<dbReference type="GO" id="GO:0005743">
    <property type="term" value="C:mitochondrial inner membrane"/>
    <property type="evidence" value="ECO:0007669"/>
    <property type="project" value="UniProtKB-SubCell"/>
</dbReference>
<keyword evidence="7" id="KW-0496">Mitochondrion</keyword>
<evidence type="ECO:0000256" key="4">
    <source>
        <dbReference type="ARBA" id="ARBA00022792"/>
    </source>
</evidence>
<evidence type="ECO:0000256" key="7">
    <source>
        <dbReference type="ARBA" id="ARBA00023128"/>
    </source>
</evidence>
<dbReference type="CDD" id="cd20069">
    <property type="entry name" value="5TM_Oxa1-like"/>
    <property type="match status" value="1"/>
</dbReference>